<feature type="non-terminal residue" evidence="2">
    <location>
        <position position="184"/>
    </location>
</feature>
<feature type="transmembrane region" description="Helical" evidence="1">
    <location>
        <begin position="126"/>
        <end position="145"/>
    </location>
</feature>
<reference evidence="2" key="1">
    <citation type="submission" date="2018-07" db="EMBL/GenBank/DDBJ databases">
        <authorList>
            <consortium name="GenomeTrakr network: Whole genome sequencing for foodborne pathogen traceback"/>
        </authorList>
    </citation>
    <scope>NUCLEOTIDE SEQUENCE</scope>
    <source>
        <strain evidence="2">FLUFL-635</strain>
    </source>
</reference>
<protein>
    <submittedName>
        <fullName evidence="2">Uncharacterized protein</fullName>
    </submittedName>
</protein>
<proteinExistence type="predicted"/>
<dbReference type="EMBL" id="AAGLGJ010000107">
    <property type="protein sequence ID" value="EBP2873696.1"/>
    <property type="molecule type" value="Genomic_DNA"/>
</dbReference>
<keyword evidence="1" id="KW-0812">Transmembrane</keyword>
<name>A0A5U2ZPC1_SALER</name>
<feature type="transmembrane region" description="Helical" evidence="1">
    <location>
        <begin position="157"/>
        <end position="175"/>
    </location>
</feature>
<comment type="caution">
    <text evidence="2">The sequence shown here is derived from an EMBL/GenBank/DDBJ whole genome shotgun (WGS) entry which is preliminary data.</text>
</comment>
<keyword evidence="1" id="KW-0472">Membrane</keyword>
<organism evidence="2">
    <name type="scientific">Salmonella enterica</name>
    <name type="common">Salmonella choleraesuis</name>
    <dbReference type="NCBI Taxonomy" id="28901"/>
    <lineage>
        <taxon>Bacteria</taxon>
        <taxon>Pseudomonadati</taxon>
        <taxon>Pseudomonadota</taxon>
        <taxon>Gammaproteobacteria</taxon>
        <taxon>Enterobacterales</taxon>
        <taxon>Enterobacteriaceae</taxon>
        <taxon>Salmonella</taxon>
    </lineage>
</organism>
<evidence type="ECO:0000313" key="2">
    <source>
        <dbReference type="EMBL" id="EBP2873696.1"/>
    </source>
</evidence>
<accession>A0A5U2ZPC1</accession>
<evidence type="ECO:0000256" key="1">
    <source>
        <dbReference type="SAM" id="Phobius"/>
    </source>
</evidence>
<dbReference type="AlphaFoldDB" id="A0A5U2ZPC1"/>
<gene>
    <name evidence="2" type="ORF">SF93_24940</name>
</gene>
<sequence>MLIDAMAIYCKKNGIELTTQNKILHADFFQHPNDYILDDYFEYKLNSFVCDNHAELPEIFIVEENGNDFFVYERIVDDFCCLSQNKQQRALSFIGKKIIVLRSQPKTLEADVLYDIIKRKISGKNLFFLPLVAFSLLLPFYSNLFNSRLVYSSSLTSVLYITIFFIFFALLEAFLKTSVYKIVV</sequence>
<keyword evidence="1" id="KW-1133">Transmembrane helix</keyword>